<evidence type="ECO:0000313" key="4">
    <source>
        <dbReference type="Proteomes" id="UP001242010"/>
    </source>
</evidence>
<feature type="domain" description="Putative DNA-binding" evidence="1">
    <location>
        <begin position="15"/>
        <end position="120"/>
    </location>
</feature>
<evidence type="ECO:0008006" key="5">
    <source>
        <dbReference type="Google" id="ProtNLM"/>
    </source>
</evidence>
<sequence>MPETLAGPESRTLALQRALAGLVLDAEGEAFGGNASGFARRRGLGEPDQQAFLAFRDGLSAYRELARLSLMDPIETMFPITRALLEREGAWEPCLQAFLEARCVRSPHYRDIAPAFLGWLVASGWGRSRWPFLPELAHAEILEVLVSRFPETGLPAGLRPEPRMGDRIVLHPATQVVAYGHAVHRVSEDGPVPEARPTHLLAFQGREGAFQLLELTPVTATLLVRAQSEPLAEAARELGVSDLPALWVLLQDLRAQGAIGGFQAAPDPRGAPRTPLA</sequence>
<evidence type="ECO:0000259" key="2">
    <source>
        <dbReference type="Pfam" id="PF22106"/>
    </source>
</evidence>
<feature type="domain" description="NGO1945-like C-terminal" evidence="2">
    <location>
        <begin position="172"/>
        <end position="231"/>
    </location>
</feature>
<dbReference type="Pfam" id="PF09836">
    <property type="entry name" value="DUF2063"/>
    <property type="match status" value="1"/>
</dbReference>
<organism evidence="3 4">
    <name type="scientific">Geothrix oryzae</name>
    <dbReference type="NCBI Taxonomy" id="2927975"/>
    <lineage>
        <taxon>Bacteria</taxon>
        <taxon>Pseudomonadati</taxon>
        <taxon>Acidobacteriota</taxon>
        <taxon>Holophagae</taxon>
        <taxon>Holophagales</taxon>
        <taxon>Holophagaceae</taxon>
        <taxon>Geothrix</taxon>
    </lineage>
</organism>
<dbReference type="RefSeq" id="WP_286354893.1">
    <property type="nucleotide sequence ID" value="NZ_AP027079.1"/>
</dbReference>
<evidence type="ECO:0000259" key="1">
    <source>
        <dbReference type="Pfam" id="PF09836"/>
    </source>
</evidence>
<proteinExistence type="predicted"/>
<dbReference type="Proteomes" id="UP001242010">
    <property type="component" value="Chromosome"/>
</dbReference>
<dbReference type="InterPro" id="IPR044922">
    <property type="entry name" value="DUF2063_N_sf"/>
</dbReference>
<gene>
    <name evidence="3" type="ORF">GETHOR_03690</name>
</gene>
<dbReference type="Pfam" id="PF22106">
    <property type="entry name" value="NGO1945_C"/>
    <property type="match status" value="1"/>
</dbReference>
<keyword evidence="4" id="KW-1185">Reference proteome</keyword>
<protein>
    <recommendedName>
        <fullName evidence="5">DNA-binding domain-containing protein</fullName>
    </recommendedName>
</protein>
<dbReference type="EMBL" id="AP027079">
    <property type="protein sequence ID" value="BDU68268.1"/>
    <property type="molecule type" value="Genomic_DNA"/>
</dbReference>
<dbReference type="InterPro" id="IPR054098">
    <property type="entry name" value="NGO1945-like_C"/>
</dbReference>
<accession>A0ABM8DMY3</accession>
<reference evidence="4" key="1">
    <citation type="journal article" date="2023" name="Int. J. Syst. Evol. Microbiol.">
        <title>Mesoterricola silvestris gen. nov., sp. nov., Mesoterricola sediminis sp. nov., Geothrix oryzae sp. nov., Geothrix edaphica sp. nov., Geothrix rubra sp. nov., and Geothrix limicola sp. nov., six novel members of Acidobacteriota isolated from soils.</title>
        <authorList>
            <person name="Itoh H."/>
            <person name="Sugisawa Y."/>
            <person name="Mise K."/>
            <person name="Xu Z."/>
            <person name="Kuniyasu M."/>
            <person name="Ushijima N."/>
            <person name="Kawano K."/>
            <person name="Kobayashi E."/>
            <person name="Shiratori Y."/>
            <person name="Masuda Y."/>
            <person name="Senoo K."/>
        </authorList>
    </citation>
    <scope>NUCLEOTIDE SEQUENCE [LARGE SCALE GENOMIC DNA]</scope>
    <source>
        <strain evidence="4">Red222</strain>
    </source>
</reference>
<name>A0ABM8DMY3_9BACT</name>
<dbReference type="InterPro" id="IPR018640">
    <property type="entry name" value="DUF2063"/>
</dbReference>
<evidence type="ECO:0000313" key="3">
    <source>
        <dbReference type="EMBL" id="BDU68268.1"/>
    </source>
</evidence>
<dbReference type="Gene3D" id="1.10.150.690">
    <property type="entry name" value="DUF2063"/>
    <property type="match status" value="1"/>
</dbReference>